<proteinExistence type="predicted"/>
<gene>
    <name evidence="2" type="ORF">DCHRY22_LOCUS6620</name>
</gene>
<dbReference type="EMBL" id="CAKASE010000055">
    <property type="protein sequence ID" value="CAG9565860.1"/>
    <property type="molecule type" value="Genomic_DNA"/>
</dbReference>
<evidence type="ECO:0000313" key="2">
    <source>
        <dbReference type="EMBL" id="CAG9565860.1"/>
    </source>
</evidence>
<feature type="region of interest" description="Disordered" evidence="1">
    <location>
        <begin position="33"/>
        <end position="61"/>
    </location>
</feature>
<feature type="compositionally biased region" description="Basic and acidic residues" evidence="1">
    <location>
        <begin position="316"/>
        <end position="325"/>
    </location>
</feature>
<sequence length="373" mass="40717">MCSRCMYPLYTDPCPCSPQACHAGPTLLAGRRAAGASAPLRPPTRPRYAHGKPFDSARGTSSNLPINLRASRYSSKSIILHQNVPTSKPSLNSKQYRVIMRVSKPLLTFHTMCVEALIVAKQEIDRTASVFLMHQSNLFVKGPVWGGGGRRRREPRASSTAASPPCAYGRRIGRDGGVEAVALARDAIDIKEGRISEGRGGVLSFCAGDGRQEGRQDAYRAVRGIIRGWREQTATVRALVRARCSRQAVPLRGRTPVQPVAMCSEVLVLVRAGPLLLPHRGPSTQARGTLLGAGVGRLVHGLCDRASWLRVSAVTETKDPSEETRATQAEEEGETRPGRRRLTTRGRHGHTDRTVKWREVLVSLSCAVKRLDL</sequence>
<evidence type="ECO:0000313" key="3">
    <source>
        <dbReference type="Proteomes" id="UP000789524"/>
    </source>
</evidence>
<comment type="caution">
    <text evidence="2">The sequence shown here is derived from an EMBL/GenBank/DDBJ whole genome shotgun (WGS) entry which is preliminary data.</text>
</comment>
<keyword evidence="3" id="KW-1185">Reference proteome</keyword>
<feature type="region of interest" description="Disordered" evidence="1">
    <location>
        <begin position="314"/>
        <end position="350"/>
    </location>
</feature>
<evidence type="ECO:0000256" key="1">
    <source>
        <dbReference type="SAM" id="MobiDB-lite"/>
    </source>
</evidence>
<organism evidence="2 3">
    <name type="scientific">Danaus chrysippus</name>
    <name type="common">African queen</name>
    <dbReference type="NCBI Taxonomy" id="151541"/>
    <lineage>
        <taxon>Eukaryota</taxon>
        <taxon>Metazoa</taxon>
        <taxon>Ecdysozoa</taxon>
        <taxon>Arthropoda</taxon>
        <taxon>Hexapoda</taxon>
        <taxon>Insecta</taxon>
        <taxon>Pterygota</taxon>
        <taxon>Neoptera</taxon>
        <taxon>Endopterygota</taxon>
        <taxon>Lepidoptera</taxon>
        <taxon>Glossata</taxon>
        <taxon>Ditrysia</taxon>
        <taxon>Papilionoidea</taxon>
        <taxon>Nymphalidae</taxon>
        <taxon>Danainae</taxon>
        <taxon>Danaini</taxon>
        <taxon>Danaina</taxon>
        <taxon>Danaus</taxon>
        <taxon>Anosia</taxon>
    </lineage>
</organism>
<feature type="compositionally biased region" description="Basic residues" evidence="1">
    <location>
        <begin position="338"/>
        <end position="348"/>
    </location>
</feature>
<dbReference type="AlphaFoldDB" id="A0A8J2QND5"/>
<accession>A0A8J2QND5</accession>
<protein>
    <submittedName>
        <fullName evidence="2">(African queen) hypothetical protein</fullName>
    </submittedName>
</protein>
<dbReference type="Proteomes" id="UP000789524">
    <property type="component" value="Unassembled WGS sequence"/>
</dbReference>
<reference evidence="2" key="1">
    <citation type="submission" date="2021-09" db="EMBL/GenBank/DDBJ databases">
        <authorList>
            <person name="Martin H S."/>
        </authorList>
    </citation>
    <scope>NUCLEOTIDE SEQUENCE</scope>
</reference>
<name>A0A8J2QND5_9NEOP</name>